<evidence type="ECO:0000313" key="2">
    <source>
        <dbReference type="Proteomes" id="UP001497680"/>
    </source>
</evidence>
<protein>
    <submittedName>
        <fullName evidence="1">Uncharacterized protein</fullName>
    </submittedName>
</protein>
<comment type="caution">
    <text evidence="1">The sequence shown here is derived from an EMBL/GenBank/DDBJ whole genome shotgun (WGS) entry which is preliminary data.</text>
</comment>
<reference evidence="1 2" key="1">
    <citation type="journal article" date="2022" name="New Phytol.">
        <title>Ecological generalism drives hyperdiversity of secondary metabolite gene clusters in xylarialean endophytes.</title>
        <authorList>
            <person name="Franco M.E.E."/>
            <person name="Wisecaver J.H."/>
            <person name="Arnold A.E."/>
            <person name="Ju Y.M."/>
            <person name="Slot J.C."/>
            <person name="Ahrendt S."/>
            <person name="Moore L.P."/>
            <person name="Eastman K.E."/>
            <person name="Scott K."/>
            <person name="Konkel Z."/>
            <person name="Mondo S.J."/>
            <person name="Kuo A."/>
            <person name="Hayes R.D."/>
            <person name="Haridas S."/>
            <person name="Andreopoulos B."/>
            <person name="Riley R."/>
            <person name="LaButti K."/>
            <person name="Pangilinan J."/>
            <person name="Lipzen A."/>
            <person name="Amirebrahimi M."/>
            <person name="Yan J."/>
            <person name="Adam C."/>
            <person name="Keymanesh K."/>
            <person name="Ng V."/>
            <person name="Louie K."/>
            <person name="Northen T."/>
            <person name="Drula E."/>
            <person name="Henrissat B."/>
            <person name="Hsieh H.M."/>
            <person name="Youens-Clark K."/>
            <person name="Lutzoni F."/>
            <person name="Miadlikowska J."/>
            <person name="Eastwood D.C."/>
            <person name="Hamelin R.C."/>
            <person name="Grigoriev I.V."/>
            <person name="U'Ren J.M."/>
        </authorList>
    </citation>
    <scope>NUCLEOTIDE SEQUENCE [LARGE SCALE GENOMIC DNA]</scope>
    <source>
        <strain evidence="1 2">ER1909</strain>
    </source>
</reference>
<gene>
    <name evidence="1" type="ORF">F4821DRAFT_105910</name>
</gene>
<organism evidence="1 2">
    <name type="scientific">Hypoxylon rubiginosum</name>
    <dbReference type="NCBI Taxonomy" id="110542"/>
    <lineage>
        <taxon>Eukaryota</taxon>
        <taxon>Fungi</taxon>
        <taxon>Dikarya</taxon>
        <taxon>Ascomycota</taxon>
        <taxon>Pezizomycotina</taxon>
        <taxon>Sordariomycetes</taxon>
        <taxon>Xylariomycetidae</taxon>
        <taxon>Xylariales</taxon>
        <taxon>Hypoxylaceae</taxon>
        <taxon>Hypoxylon</taxon>
    </lineage>
</organism>
<name>A0ACC0CI40_9PEZI</name>
<sequence length="242" mass="27132">MASNPSKRLTTINFGLLHERLPQSPLAPATHSREEKGLREVQNKNNLLEKQKCPPEDIQTDQPISVMRHSPWDMYEALYRLQLGDSESAIVAQERTISPDNRLSPVVIRQVSGLDAIRRVQQIRHDNFVTALAIFDHDGSYTVAFEYMPLSLLEVAGNPLLKELQLASIVGQILHGLRYLADSDLEHGQLTCSNVLIDLEGCVKLRKSFLFPVAQGTLSYVAYQKHKNAVTFVPAAIRISTH</sequence>
<accession>A0ACC0CI40</accession>
<dbReference type="Proteomes" id="UP001497680">
    <property type="component" value="Unassembled WGS sequence"/>
</dbReference>
<keyword evidence="2" id="KW-1185">Reference proteome</keyword>
<proteinExistence type="predicted"/>
<dbReference type="EMBL" id="MU394567">
    <property type="protein sequence ID" value="KAI6080080.1"/>
    <property type="molecule type" value="Genomic_DNA"/>
</dbReference>
<evidence type="ECO:0000313" key="1">
    <source>
        <dbReference type="EMBL" id="KAI6080080.1"/>
    </source>
</evidence>